<dbReference type="RefSeq" id="WP_216967212.1">
    <property type="nucleotide sequence ID" value="NZ_JAHOPB010000005.1"/>
</dbReference>
<keyword evidence="2" id="KW-1185">Reference proteome</keyword>
<accession>A0ABS6IVV2</accession>
<evidence type="ECO:0008006" key="3">
    <source>
        <dbReference type="Google" id="ProtNLM"/>
    </source>
</evidence>
<name>A0ABS6IVV2_9HYPH</name>
<sequence>MPVQWTISHPHRLVIAVARDELRLEDVENYLDGLAVVDALPYRKIFDTTHARMMLSDADVMALGARIRAYMKIATLGPLAIVAVTDRAYQQVRLFETLAEGNRPIRIFRELHLAREWLDSFGEAV</sequence>
<evidence type="ECO:0000313" key="1">
    <source>
        <dbReference type="EMBL" id="MBU8877365.1"/>
    </source>
</evidence>
<dbReference type="EMBL" id="JAHOPB010000005">
    <property type="protein sequence ID" value="MBU8877365.1"/>
    <property type="molecule type" value="Genomic_DNA"/>
</dbReference>
<reference evidence="1 2" key="1">
    <citation type="submission" date="2021-06" db="EMBL/GenBank/DDBJ databases">
        <authorList>
            <person name="Lee D.H."/>
        </authorList>
    </citation>
    <scope>NUCLEOTIDE SEQUENCE [LARGE SCALE GENOMIC DNA]</scope>
    <source>
        <strain evidence="1 2">MMS21-HV4-11</strain>
    </source>
</reference>
<organism evidence="1 2">
    <name type="scientific">Reyranella humidisoli</name>
    <dbReference type="NCBI Taxonomy" id="2849149"/>
    <lineage>
        <taxon>Bacteria</taxon>
        <taxon>Pseudomonadati</taxon>
        <taxon>Pseudomonadota</taxon>
        <taxon>Alphaproteobacteria</taxon>
        <taxon>Hyphomicrobiales</taxon>
        <taxon>Reyranellaceae</taxon>
        <taxon>Reyranella</taxon>
    </lineage>
</organism>
<protein>
    <recommendedName>
        <fullName evidence="3">SpoIIAA-like protein</fullName>
    </recommendedName>
</protein>
<comment type="caution">
    <text evidence="1">The sequence shown here is derived from an EMBL/GenBank/DDBJ whole genome shotgun (WGS) entry which is preliminary data.</text>
</comment>
<dbReference type="Proteomes" id="UP000727907">
    <property type="component" value="Unassembled WGS sequence"/>
</dbReference>
<proteinExistence type="predicted"/>
<gene>
    <name evidence="1" type="ORF">KQ910_26600</name>
</gene>
<evidence type="ECO:0000313" key="2">
    <source>
        <dbReference type="Proteomes" id="UP000727907"/>
    </source>
</evidence>